<feature type="region of interest" description="Disordered" evidence="1">
    <location>
        <begin position="195"/>
        <end position="214"/>
    </location>
</feature>
<feature type="compositionally biased region" description="Polar residues" evidence="1">
    <location>
        <begin position="573"/>
        <end position="590"/>
    </location>
</feature>
<feature type="compositionally biased region" description="Low complexity" evidence="1">
    <location>
        <begin position="330"/>
        <end position="343"/>
    </location>
</feature>
<keyword evidence="4" id="KW-1185">Reference proteome</keyword>
<organism evidence="3 4">
    <name type="scientific">Lepeophtheirus salmonis</name>
    <name type="common">Salmon louse</name>
    <name type="synonym">Caligus salmonis</name>
    <dbReference type="NCBI Taxonomy" id="72036"/>
    <lineage>
        <taxon>Eukaryota</taxon>
        <taxon>Metazoa</taxon>
        <taxon>Ecdysozoa</taxon>
        <taxon>Arthropoda</taxon>
        <taxon>Crustacea</taxon>
        <taxon>Multicrustacea</taxon>
        <taxon>Hexanauplia</taxon>
        <taxon>Copepoda</taxon>
        <taxon>Siphonostomatoida</taxon>
        <taxon>Caligidae</taxon>
        <taxon>Lepeophtheirus</taxon>
    </lineage>
</organism>
<dbReference type="Proteomes" id="UP000675881">
    <property type="component" value="Chromosome 14"/>
</dbReference>
<feature type="region of interest" description="Disordered" evidence="1">
    <location>
        <begin position="450"/>
        <end position="469"/>
    </location>
</feature>
<accession>A0A7R8H3Z5</accession>
<feature type="chain" id="PRO_5043960961" evidence="2">
    <location>
        <begin position="22"/>
        <end position="1044"/>
    </location>
</feature>
<feature type="signal peptide" evidence="2">
    <location>
        <begin position="1"/>
        <end position="21"/>
    </location>
</feature>
<gene>
    <name evidence="3" type="ORF">LSAA_5484</name>
</gene>
<dbReference type="AlphaFoldDB" id="A0A7R8H3Z5"/>
<evidence type="ECO:0000313" key="3">
    <source>
        <dbReference type="EMBL" id="CAF2850945.1"/>
    </source>
</evidence>
<keyword evidence="2" id="KW-0732">Signal</keyword>
<dbReference type="EMBL" id="HG994593">
    <property type="protein sequence ID" value="CAF2850945.1"/>
    <property type="molecule type" value="Genomic_DNA"/>
</dbReference>
<feature type="region of interest" description="Disordered" evidence="1">
    <location>
        <begin position="330"/>
        <end position="354"/>
    </location>
</feature>
<feature type="compositionally biased region" description="Low complexity" evidence="1">
    <location>
        <begin position="37"/>
        <end position="52"/>
    </location>
</feature>
<feature type="compositionally biased region" description="Low complexity" evidence="1">
    <location>
        <begin position="458"/>
        <end position="469"/>
    </location>
</feature>
<evidence type="ECO:0000313" key="4">
    <source>
        <dbReference type="Proteomes" id="UP000675881"/>
    </source>
</evidence>
<evidence type="ECO:0000256" key="1">
    <source>
        <dbReference type="SAM" id="MobiDB-lite"/>
    </source>
</evidence>
<feature type="compositionally biased region" description="Low complexity" evidence="1">
    <location>
        <begin position="651"/>
        <end position="660"/>
    </location>
</feature>
<reference evidence="3" key="1">
    <citation type="submission" date="2021-02" db="EMBL/GenBank/DDBJ databases">
        <authorList>
            <person name="Bekaert M."/>
        </authorList>
    </citation>
    <scope>NUCLEOTIDE SEQUENCE</scope>
    <source>
        <strain evidence="3">IoA-00</strain>
    </source>
</reference>
<evidence type="ECO:0000256" key="2">
    <source>
        <dbReference type="SAM" id="SignalP"/>
    </source>
</evidence>
<feature type="region of interest" description="Disordered" evidence="1">
    <location>
        <begin position="573"/>
        <end position="609"/>
    </location>
</feature>
<feature type="compositionally biased region" description="Acidic residues" evidence="1">
    <location>
        <begin position="979"/>
        <end position="992"/>
    </location>
</feature>
<feature type="region of interest" description="Disordered" evidence="1">
    <location>
        <begin position="637"/>
        <end position="674"/>
    </location>
</feature>
<feature type="region of interest" description="Disordered" evidence="1">
    <location>
        <begin position="37"/>
        <end position="59"/>
    </location>
</feature>
<name>A0A7R8H3Z5_LEPSM</name>
<proteinExistence type="predicted"/>
<feature type="compositionally biased region" description="Low complexity" evidence="1">
    <location>
        <begin position="591"/>
        <end position="609"/>
    </location>
</feature>
<sequence>MNRLIPIILVLSTTTSFIVESQRNFLDLLESIQSNTTNTTTTTETPESSSKTYPKQRSRARFEVREKYQTLLAELENSVNDEYYENLEDLNDGSGEGSGEDDYYYYFDYEEVPKSEQMRDLKVGDDDTIKKKKRRVKRSALGFPKHHHMDHIGYRPPHYMEGVDFTLETVFGLPMADYYISRYGVHTPMDSMPNHGHSAPKTSYSVEPTYHEPEPKYKEPEYHAPIKPEYHEPIKPEYHAPIKPVYHEPVKPEYHPPEPVYKTPDYHEPPKLDYIIPKKPQYNVPAYHDPQLDYNVPKKAGIVLPIKKKLSAYDEEYYNVKPKYQTPIYYSSSSPQSPRPQFFKPKKALPRPPKFSSAEENGYAVYYLPYDQYVLEYPEYGLNQRVPTLPGNAHFLVASPHRPPSLVGRRNKRSIPVEGGLGHHKNPKSRITQTTIYTFESSPKLTGIKTYDKDPFTSNSQSSNHLSSYGSLSNLNNQYSSNAQDSQIPISSSNMNFGNNNAFLSGSSFGNSYDQSSGTSFGNTYGQSIATSFNRPNDFSNTATQFPVSSSFISSTSNGGTSFSSNAPDFNNYPSYSTNNQNINSNPFGQSTYSSSGNTLTNSNNYNNLNSNSPSISSYEGVNPFLNTKSNTGTSTFISNFKTPTSPPAPITSTTISSTTKEAIPTPSKSPANKLESARRILDDLSSSEIRRVLRQVDFEDDIERSIIEGKWIIKRRRKKNDFERSPLLDQINKLKRMSFNINRVVRNTENLIRRRGSLSAVDLRLLRTLRRKEKKVDTLIELLTQKDADDEDSVNKILSSLKESGIRHPSGKPWTFKLVQSFLQELKERSIKGDSNISNTTEEKEVVDERAEENLKKETGIKSRKDALLKASEKQQLILSNLSDAIRRQKDFNETKTSELNIVESFLSRQSNALDSFKSTIVSLDEKSSSEDRLLLLEDTSHRQLEILEFLMDTVKLILNGNAAKIRNTEDESRLDTVEEESGEIEEEGIEDLDVSPSSRLTLSKTVSDPSNRAGTWYRRFYDNYRLGLLQKRIRKQNSSDFN</sequence>
<protein>
    <submittedName>
        <fullName evidence="3">(salmon louse) hypothetical protein</fullName>
    </submittedName>
</protein>
<feature type="region of interest" description="Disordered" evidence="1">
    <location>
        <begin position="971"/>
        <end position="992"/>
    </location>
</feature>